<evidence type="ECO:0000313" key="14">
    <source>
        <dbReference type="EMBL" id="KPJ20678.1"/>
    </source>
</evidence>
<dbReference type="Proteomes" id="UP000053268">
    <property type="component" value="Unassembled WGS sequence"/>
</dbReference>
<dbReference type="EMBL" id="LADI01007830">
    <property type="protein sequence ID" value="KPJ20674.1"/>
    <property type="molecule type" value="Genomic_DNA"/>
</dbReference>
<evidence type="ECO:0000313" key="11">
    <source>
        <dbReference type="EMBL" id="KPJ20675.1"/>
    </source>
</evidence>
<evidence type="ECO:0000256" key="1">
    <source>
        <dbReference type="SAM" id="MobiDB-lite"/>
    </source>
</evidence>
<reference evidence="6 20" key="1">
    <citation type="journal article" date="2015" name="Nat. Commun.">
        <title>Outbred genome sequencing and CRISPR/Cas9 gene editing in butterflies.</title>
        <authorList>
            <person name="Li X."/>
            <person name="Fan D."/>
            <person name="Zhang W."/>
            <person name="Liu G."/>
            <person name="Zhang L."/>
            <person name="Zhao L."/>
            <person name="Fang X."/>
            <person name="Chen L."/>
            <person name="Dong Y."/>
            <person name="Chen Y."/>
            <person name="Ding Y."/>
            <person name="Zhao R."/>
            <person name="Feng M."/>
            <person name="Zhu Y."/>
            <person name="Feng Y."/>
            <person name="Jiang X."/>
            <person name="Zhu D."/>
            <person name="Xiang H."/>
            <person name="Feng X."/>
            <person name="Li S."/>
            <person name="Wang J."/>
            <person name="Zhang G."/>
            <person name="Kronforst M.R."/>
            <person name="Wang W."/>
        </authorList>
    </citation>
    <scope>NUCLEOTIDE SEQUENCE [LARGE SCALE GENOMIC DNA]</scope>
    <source>
        <strain evidence="6">Ya'a_city_454_Px</strain>
        <tissue evidence="6">Whole body</tissue>
    </source>
</reference>
<evidence type="ECO:0000313" key="19">
    <source>
        <dbReference type="EMBL" id="KPJ20683.1"/>
    </source>
</evidence>
<organism evidence="6 20">
    <name type="scientific">Papilio xuthus</name>
    <name type="common">Asian swallowtail butterfly</name>
    <dbReference type="NCBI Taxonomy" id="66420"/>
    <lineage>
        <taxon>Eukaryota</taxon>
        <taxon>Metazoa</taxon>
        <taxon>Ecdysozoa</taxon>
        <taxon>Arthropoda</taxon>
        <taxon>Hexapoda</taxon>
        <taxon>Insecta</taxon>
        <taxon>Pterygota</taxon>
        <taxon>Neoptera</taxon>
        <taxon>Endopterygota</taxon>
        <taxon>Lepidoptera</taxon>
        <taxon>Glossata</taxon>
        <taxon>Ditrysia</taxon>
        <taxon>Papilionoidea</taxon>
        <taxon>Papilionidae</taxon>
        <taxon>Papilioninae</taxon>
        <taxon>Papilio</taxon>
    </lineage>
</organism>
<feature type="region of interest" description="Disordered" evidence="1">
    <location>
        <begin position="28"/>
        <end position="139"/>
    </location>
</feature>
<proteinExistence type="predicted"/>
<accession>A0A0N1PK68</accession>
<dbReference type="EMBL" id="LADI01007830">
    <property type="protein sequence ID" value="KPJ20672.1"/>
    <property type="molecule type" value="Genomic_DNA"/>
</dbReference>
<dbReference type="EMBL" id="LADI01007830">
    <property type="protein sequence ID" value="KPJ20667.1"/>
    <property type="molecule type" value="Genomic_DNA"/>
</dbReference>
<protein>
    <submittedName>
        <fullName evidence="6">Uncharacterized protein</fullName>
    </submittedName>
</protein>
<dbReference type="EMBL" id="LADI01007830">
    <property type="protein sequence ID" value="KPJ20683.1"/>
    <property type="molecule type" value="Genomic_DNA"/>
</dbReference>
<evidence type="ECO:0000313" key="13">
    <source>
        <dbReference type="EMBL" id="KPJ20677.1"/>
    </source>
</evidence>
<keyword evidence="20" id="KW-1185">Reference proteome</keyword>
<dbReference type="EMBL" id="LADI01007830">
    <property type="protein sequence ID" value="KPJ20673.1"/>
    <property type="molecule type" value="Genomic_DNA"/>
</dbReference>
<dbReference type="EMBL" id="LADI01007830">
    <property type="protein sequence ID" value="KPJ20679.1"/>
    <property type="molecule type" value="Genomic_DNA"/>
</dbReference>
<dbReference type="EMBL" id="LADI01007830">
    <property type="protein sequence ID" value="KPJ20676.1"/>
    <property type="molecule type" value="Genomic_DNA"/>
</dbReference>
<evidence type="ECO:0000313" key="20">
    <source>
        <dbReference type="Proteomes" id="UP000053268"/>
    </source>
</evidence>
<dbReference type="EMBL" id="LADI01007830">
    <property type="protein sequence ID" value="KPJ20681.1"/>
    <property type="molecule type" value="Genomic_DNA"/>
</dbReference>
<evidence type="ECO:0000313" key="3">
    <source>
        <dbReference type="EMBL" id="KPJ20667.1"/>
    </source>
</evidence>
<dbReference type="EMBL" id="LADI01007830">
    <property type="protein sequence ID" value="KPJ20668.1"/>
    <property type="molecule type" value="Genomic_DNA"/>
</dbReference>
<dbReference type="AlphaFoldDB" id="A0A0N1PK68"/>
<evidence type="ECO:0000313" key="8">
    <source>
        <dbReference type="EMBL" id="KPJ20672.1"/>
    </source>
</evidence>
<dbReference type="EMBL" id="LADI01007830">
    <property type="protein sequence ID" value="KPJ20682.1"/>
    <property type="molecule type" value="Genomic_DNA"/>
</dbReference>
<sequence>MPGRSPIHHLGTRHVGVHLSAHPDNRAALLRDPAGDRPLSDPHVRPRELRVGRINQYPPTALAASTRPRPRGLQEGRINQYPSHIPRGPTTSSGHEGCKEGRINQYPSRIPRGPTTIGSTVADDRPPPAPPPVWGPASALDLSGHHRLVLRAPPGPGSG</sequence>
<dbReference type="EMBL" id="LADI01007830">
    <property type="protein sequence ID" value="KPJ20671.1"/>
    <property type="molecule type" value="Genomic_DNA"/>
</dbReference>
<evidence type="ECO:0000313" key="16">
    <source>
        <dbReference type="EMBL" id="KPJ20680.1"/>
    </source>
</evidence>
<evidence type="ECO:0000313" key="17">
    <source>
        <dbReference type="EMBL" id="KPJ20681.1"/>
    </source>
</evidence>
<evidence type="ECO:0000313" key="4">
    <source>
        <dbReference type="EMBL" id="KPJ20668.1"/>
    </source>
</evidence>
<evidence type="ECO:0000313" key="15">
    <source>
        <dbReference type="EMBL" id="KPJ20679.1"/>
    </source>
</evidence>
<evidence type="ECO:0000313" key="7">
    <source>
        <dbReference type="EMBL" id="KPJ20671.1"/>
    </source>
</evidence>
<gene>
    <name evidence="2" type="ORF">RR46_00571</name>
    <name evidence="3" type="ORF">RR46_00572</name>
    <name evidence="4" type="ORF">RR46_00573</name>
    <name evidence="5" type="ORF">RR46_00574</name>
    <name evidence="6" type="ORF">RR46_00575</name>
    <name evidence="7" type="ORF">RR46_00576</name>
    <name evidence="8" type="ORF">RR46_00577</name>
    <name evidence="9" type="ORF">RR46_00578</name>
    <name evidence="10" type="ORF">RR46_00579</name>
    <name evidence="11" type="ORF">RR46_00580</name>
    <name evidence="12" type="ORF">RR46_00581</name>
    <name evidence="13" type="ORF">RR46_00582</name>
    <name evidence="14" type="ORF">RR46_00583</name>
    <name evidence="15" type="ORF">RR46_00584</name>
    <name evidence="16" type="ORF">RR46_00585</name>
    <name evidence="17" type="ORF">RR46_00586</name>
    <name evidence="18" type="ORF">RR46_00587</name>
    <name evidence="19" type="ORF">RR46_00588</name>
</gene>
<feature type="compositionally biased region" description="Basic and acidic residues" evidence="1">
    <location>
        <begin position="33"/>
        <end position="51"/>
    </location>
</feature>
<dbReference type="EMBL" id="LADI01007830">
    <property type="protein sequence ID" value="KPJ20678.1"/>
    <property type="molecule type" value="Genomic_DNA"/>
</dbReference>
<evidence type="ECO:0000313" key="2">
    <source>
        <dbReference type="EMBL" id="KPJ20666.1"/>
    </source>
</evidence>
<evidence type="ECO:0000313" key="10">
    <source>
        <dbReference type="EMBL" id="KPJ20674.1"/>
    </source>
</evidence>
<name>A0A0N1PK68_PAPXU</name>
<dbReference type="EMBL" id="LADI01007830">
    <property type="protein sequence ID" value="KPJ20675.1"/>
    <property type="molecule type" value="Genomic_DNA"/>
</dbReference>
<comment type="caution">
    <text evidence="6">The sequence shown here is derived from an EMBL/GenBank/DDBJ whole genome shotgun (WGS) entry which is preliminary data.</text>
</comment>
<dbReference type="EMBL" id="LADI01007830">
    <property type="protein sequence ID" value="KPJ20666.1"/>
    <property type="molecule type" value="Genomic_DNA"/>
</dbReference>
<evidence type="ECO:0000313" key="18">
    <source>
        <dbReference type="EMBL" id="KPJ20682.1"/>
    </source>
</evidence>
<evidence type="ECO:0000313" key="12">
    <source>
        <dbReference type="EMBL" id="KPJ20676.1"/>
    </source>
</evidence>
<dbReference type="EMBL" id="LADI01007830">
    <property type="protein sequence ID" value="KPJ20680.1"/>
    <property type="molecule type" value="Genomic_DNA"/>
</dbReference>
<evidence type="ECO:0000313" key="9">
    <source>
        <dbReference type="EMBL" id="KPJ20673.1"/>
    </source>
</evidence>
<evidence type="ECO:0000313" key="6">
    <source>
        <dbReference type="EMBL" id="KPJ20670.1"/>
    </source>
</evidence>
<dbReference type="EMBL" id="LADI01007830">
    <property type="protein sequence ID" value="KPJ20670.1"/>
    <property type="molecule type" value="Genomic_DNA"/>
</dbReference>
<dbReference type="EMBL" id="LADI01007830">
    <property type="protein sequence ID" value="KPJ20677.1"/>
    <property type="molecule type" value="Genomic_DNA"/>
</dbReference>
<dbReference type="EMBL" id="LADI01007830">
    <property type="protein sequence ID" value="KPJ20669.1"/>
    <property type="molecule type" value="Genomic_DNA"/>
</dbReference>
<evidence type="ECO:0000313" key="5">
    <source>
        <dbReference type="EMBL" id="KPJ20669.1"/>
    </source>
</evidence>